<evidence type="ECO:0000313" key="1">
    <source>
        <dbReference type="EMBL" id="MFB5192582.1"/>
    </source>
</evidence>
<evidence type="ECO:0000313" key="2">
    <source>
        <dbReference type="Proteomes" id="UP001579974"/>
    </source>
</evidence>
<reference evidence="1 2" key="1">
    <citation type="journal article" date="2024" name="Int. J. Mol. Sci.">
        <title>Exploration of Alicyclobacillus spp. Genome in Search of Antibiotic Resistance.</title>
        <authorList>
            <person name="Bucka-Kolendo J."/>
            <person name="Kiousi D.E."/>
            <person name="Dekowska A."/>
            <person name="Mikolajczuk-Szczyrba A."/>
            <person name="Karadedos D.M."/>
            <person name="Michael P."/>
            <person name="Galanis A."/>
            <person name="Sokolowska B."/>
        </authorList>
    </citation>
    <scope>NUCLEOTIDE SEQUENCE [LARGE SCALE GENOMIC DNA]</scope>
    <source>
        <strain evidence="1 2">KKP 3000</strain>
    </source>
</reference>
<dbReference type="RefSeq" id="WP_275475953.1">
    <property type="nucleotide sequence ID" value="NZ_CP162940.1"/>
</dbReference>
<dbReference type="EMBL" id="JBDXSU010000025">
    <property type="protein sequence ID" value="MFB5192582.1"/>
    <property type="molecule type" value="Genomic_DNA"/>
</dbReference>
<comment type="caution">
    <text evidence="1">The sequence shown here is derived from an EMBL/GenBank/DDBJ whole genome shotgun (WGS) entry which is preliminary data.</text>
</comment>
<keyword evidence="2" id="KW-1185">Reference proteome</keyword>
<protein>
    <submittedName>
        <fullName evidence="1">Uncharacterized protein</fullName>
    </submittedName>
</protein>
<gene>
    <name evidence="1" type="ORF">KKP3000_001788</name>
</gene>
<sequence>MLLSATVGISAVLLARNVLFSILRDTGVFFTTLAQESLTVVQNEPVSFSTAGVDVPGGYHSYQLVATVTNPVRNVADAVGPVTFTRISLQ</sequence>
<name>A0ABV5AK18_9BACL</name>
<dbReference type="Proteomes" id="UP001579974">
    <property type="component" value="Unassembled WGS sequence"/>
</dbReference>
<organism evidence="1 2">
    <name type="scientific">Alicyclobacillus fastidiosus</name>
    <dbReference type="NCBI Taxonomy" id="392011"/>
    <lineage>
        <taxon>Bacteria</taxon>
        <taxon>Bacillati</taxon>
        <taxon>Bacillota</taxon>
        <taxon>Bacilli</taxon>
        <taxon>Bacillales</taxon>
        <taxon>Alicyclobacillaceae</taxon>
        <taxon>Alicyclobacillus</taxon>
    </lineage>
</organism>
<accession>A0ABV5AK18</accession>
<proteinExistence type="predicted"/>